<evidence type="ECO:0000256" key="5">
    <source>
        <dbReference type="ARBA" id="ARBA00012251"/>
    </source>
</evidence>
<dbReference type="Pfam" id="PF01485">
    <property type="entry name" value="IBR"/>
    <property type="match status" value="1"/>
</dbReference>
<feature type="domain" description="RING-type" evidence="16">
    <location>
        <begin position="297"/>
        <end position="525"/>
    </location>
</feature>
<feature type="domain" description="RING-type" evidence="14">
    <location>
        <begin position="301"/>
        <end position="349"/>
    </location>
</feature>
<evidence type="ECO:0000256" key="8">
    <source>
        <dbReference type="ARBA" id="ARBA00022737"/>
    </source>
</evidence>
<comment type="caution">
    <text evidence="17">The sequence shown here is derived from an EMBL/GenBank/DDBJ whole genome shotgun (WGS) entry which is preliminary data.</text>
</comment>
<dbReference type="InterPro" id="IPR016135">
    <property type="entry name" value="UBQ-conjugating_enzyme/RWD"/>
</dbReference>
<keyword evidence="9 12" id="KW-0863">Zinc-finger</keyword>
<reference evidence="17" key="2">
    <citation type="submission" date="2021-12" db="EMBL/GenBank/DDBJ databases">
        <title>Resequencing data analysis of finger millet.</title>
        <authorList>
            <person name="Hatakeyama M."/>
            <person name="Aluri S."/>
            <person name="Balachadran M.T."/>
            <person name="Sivarajan S.R."/>
            <person name="Poveda L."/>
            <person name="Shimizu-Inatsugi R."/>
            <person name="Schlapbach R."/>
            <person name="Sreeman S.M."/>
            <person name="Shimizu K.K."/>
        </authorList>
    </citation>
    <scope>NUCLEOTIDE SEQUENCE</scope>
</reference>
<sequence length="580" mass="65851">MHRAVNSSGLREKQNRTGTSVHGSTRAPLYGRTTRRGGVLARFRGIQRGRGSRQMESTRGEREPSPEEAESKEVGMLRKMMLQDSRQGEEPQVSDEQLRSNDQRQQDEVLLARVLAMEAIYGDNICNFSEKAGLRSFQIHVHCEVPDGISVSAELFQGGDHDTDSRIFHTFRVQHLARISITCLMPLSYPSHQPPFFTLHVQWLDGVKVSSLCHMLDLIWAQQPGQEVVYEWVQWLQNSVLSHLGFGDGIVIRQFDSDSMMASVDVRAVGEIISVESIVHWLISYNEEQCHESFLSGFHDCMICLSEYAGIDFIKLPCGHYFCWRCMETYSRMHVKDGTVLKLLCPDAKCQGGVPPNLLKRLLGDADFERWERLILQKTLDSMADVSYCPRCETACLEDEENNAQCSKCFFSFCTLCRDRRHIGKKCVFLTPEEKLLSSWEREKLHRLSKGDSDKTVYLAKEMLSIKEVLRSSVPCPHCGTAISRVSGCNHMICRRCGKAFCYGCGDLGCNGCGKNRSTDPTQLDVISFLGEETQKETHKQPTLQESSRQHPCPNCHQPNPKVMYHSFQMSHELVLLLLL</sequence>
<feature type="region of interest" description="Disordered" evidence="13">
    <location>
        <begin position="1"/>
        <end position="104"/>
    </location>
</feature>
<evidence type="ECO:0000313" key="18">
    <source>
        <dbReference type="Proteomes" id="UP001054889"/>
    </source>
</evidence>
<dbReference type="PROSITE" id="PS50908">
    <property type="entry name" value="RWD"/>
    <property type="match status" value="1"/>
</dbReference>
<keyword evidence="18" id="KW-1185">Reference proteome</keyword>
<dbReference type="SMART" id="SM00647">
    <property type="entry name" value="IBR"/>
    <property type="match status" value="2"/>
</dbReference>
<comment type="similarity">
    <text evidence="4">Belongs to the RBR family. Ariadne subfamily.</text>
</comment>
<dbReference type="InterPro" id="IPR002867">
    <property type="entry name" value="IBR_dom"/>
</dbReference>
<evidence type="ECO:0000256" key="7">
    <source>
        <dbReference type="ARBA" id="ARBA00022723"/>
    </source>
</evidence>
<keyword evidence="6" id="KW-0808">Transferase</keyword>
<dbReference type="Pfam" id="PF22191">
    <property type="entry name" value="IBR_1"/>
    <property type="match status" value="1"/>
</dbReference>
<dbReference type="Proteomes" id="UP001054889">
    <property type="component" value="Unassembled WGS sequence"/>
</dbReference>
<reference evidence="17" key="1">
    <citation type="journal article" date="2018" name="DNA Res.">
        <title>Multiple hybrid de novo genome assembly of finger millet, an orphan allotetraploid crop.</title>
        <authorList>
            <person name="Hatakeyama M."/>
            <person name="Aluri S."/>
            <person name="Balachadran M.T."/>
            <person name="Sivarajan S.R."/>
            <person name="Patrignani A."/>
            <person name="Gruter S."/>
            <person name="Poveda L."/>
            <person name="Shimizu-Inatsugi R."/>
            <person name="Baeten J."/>
            <person name="Francoijs K.J."/>
            <person name="Nataraja K.N."/>
            <person name="Reddy Y.A.N."/>
            <person name="Phadnis S."/>
            <person name="Ravikumar R.L."/>
            <person name="Schlapbach R."/>
            <person name="Sreeman S.M."/>
            <person name="Shimizu K.K."/>
        </authorList>
    </citation>
    <scope>NUCLEOTIDE SEQUENCE</scope>
</reference>
<dbReference type="Gene3D" id="3.30.40.10">
    <property type="entry name" value="Zinc/RING finger domain, C3HC4 (zinc finger)"/>
    <property type="match status" value="1"/>
</dbReference>
<dbReference type="InterPro" id="IPR001841">
    <property type="entry name" value="Znf_RING"/>
</dbReference>
<keyword evidence="10" id="KW-0833">Ubl conjugation pathway</keyword>
<dbReference type="AlphaFoldDB" id="A0AAV5EWI4"/>
<protein>
    <recommendedName>
        <fullName evidence="5">RBR-type E3 ubiquitin transferase</fullName>
        <ecNumber evidence="5">2.3.2.31</ecNumber>
    </recommendedName>
</protein>
<evidence type="ECO:0000256" key="13">
    <source>
        <dbReference type="SAM" id="MobiDB-lite"/>
    </source>
</evidence>
<comment type="function">
    <text evidence="3">Might act as an E3 ubiquitin-protein ligase, or as part of E3 complex, which accepts ubiquitin from specific E2 ubiquitin-conjugating enzymes and then transfers it to substrates.</text>
</comment>
<evidence type="ECO:0000313" key="17">
    <source>
        <dbReference type="EMBL" id="GJN26565.1"/>
    </source>
</evidence>
<dbReference type="PANTHER" id="PTHR11685">
    <property type="entry name" value="RBR FAMILY RING FINGER AND IBR DOMAIN-CONTAINING"/>
    <property type="match status" value="1"/>
</dbReference>
<dbReference type="EC" id="2.3.2.31" evidence="5"/>
<evidence type="ECO:0000256" key="6">
    <source>
        <dbReference type="ARBA" id="ARBA00022679"/>
    </source>
</evidence>
<dbReference type="InterPro" id="IPR006575">
    <property type="entry name" value="RWD_dom"/>
</dbReference>
<feature type="compositionally biased region" description="Basic and acidic residues" evidence="13">
    <location>
        <begin position="56"/>
        <end position="76"/>
    </location>
</feature>
<comment type="cofactor">
    <cofactor evidence="2">
        <name>Zn(2+)</name>
        <dbReference type="ChEBI" id="CHEBI:29105"/>
    </cofactor>
</comment>
<dbReference type="FunFam" id="3.30.40.10:FF:000358">
    <property type="entry name" value="RBR-type E3 ubiquitin transferase"/>
    <property type="match status" value="1"/>
</dbReference>
<dbReference type="EMBL" id="BQKI01000079">
    <property type="protein sequence ID" value="GJN26565.1"/>
    <property type="molecule type" value="Genomic_DNA"/>
</dbReference>
<evidence type="ECO:0000256" key="2">
    <source>
        <dbReference type="ARBA" id="ARBA00001947"/>
    </source>
</evidence>
<dbReference type="CDD" id="cd20336">
    <property type="entry name" value="Rcat_RBR"/>
    <property type="match status" value="1"/>
</dbReference>
<evidence type="ECO:0000259" key="14">
    <source>
        <dbReference type="PROSITE" id="PS50089"/>
    </source>
</evidence>
<comment type="catalytic activity">
    <reaction evidence="1">
        <text>[E2 ubiquitin-conjugating enzyme]-S-ubiquitinyl-L-cysteine + [acceptor protein]-L-lysine = [E2 ubiquitin-conjugating enzyme]-L-cysteine + [acceptor protein]-N(6)-ubiquitinyl-L-lysine.</text>
        <dbReference type="EC" id="2.3.2.31"/>
    </reaction>
</comment>
<keyword evidence="7" id="KW-0479">Metal-binding</keyword>
<proteinExistence type="inferred from homology"/>
<dbReference type="SMART" id="SM00184">
    <property type="entry name" value="RING"/>
    <property type="match status" value="2"/>
</dbReference>
<evidence type="ECO:0000256" key="12">
    <source>
        <dbReference type="PROSITE-ProRule" id="PRU00175"/>
    </source>
</evidence>
<evidence type="ECO:0000256" key="1">
    <source>
        <dbReference type="ARBA" id="ARBA00001798"/>
    </source>
</evidence>
<evidence type="ECO:0000259" key="16">
    <source>
        <dbReference type="PROSITE" id="PS51873"/>
    </source>
</evidence>
<dbReference type="SMART" id="SM00591">
    <property type="entry name" value="RWD"/>
    <property type="match status" value="1"/>
</dbReference>
<dbReference type="GO" id="GO:0016567">
    <property type="term" value="P:protein ubiquitination"/>
    <property type="evidence" value="ECO:0007669"/>
    <property type="project" value="InterPro"/>
</dbReference>
<dbReference type="Pfam" id="PF13639">
    <property type="entry name" value="zf-RING_2"/>
    <property type="match status" value="1"/>
</dbReference>
<dbReference type="CDD" id="cd20341">
    <property type="entry name" value="BRcat_RBR_RNF14"/>
    <property type="match status" value="1"/>
</dbReference>
<dbReference type="InterPro" id="IPR031127">
    <property type="entry name" value="E3_UB_ligase_RBR"/>
</dbReference>
<dbReference type="CDD" id="cd23821">
    <property type="entry name" value="RWD_IMPACT"/>
    <property type="match status" value="1"/>
</dbReference>
<feature type="domain" description="RWD" evidence="15">
    <location>
        <begin position="112"/>
        <end position="243"/>
    </location>
</feature>
<dbReference type="CDD" id="cd23134">
    <property type="entry name" value="RING-HC_ITT1-like"/>
    <property type="match status" value="1"/>
</dbReference>
<dbReference type="InterPro" id="IPR044066">
    <property type="entry name" value="TRIAD_supradom"/>
</dbReference>
<keyword evidence="11" id="KW-0862">Zinc</keyword>
<name>A0AAV5EWI4_ELECO</name>
<dbReference type="Gene3D" id="1.20.120.1750">
    <property type="match status" value="1"/>
</dbReference>
<dbReference type="Pfam" id="PF05773">
    <property type="entry name" value="RWD"/>
    <property type="match status" value="1"/>
</dbReference>
<dbReference type="GO" id="GO:0008270">
    <property type="term" value="F:zinc ion binding"/>
    <property type="evidence" value="ECO:0007669"/>
    <property type="project" value="UniProtKB-KW"/>
</dbReference>
<evidence type="ECO:0000259" key="15">
    <source>
        <dbReference type="PROSITE" id="PS50908"/>
    </source>
</evidence>
<evidence type="ECO:0000256" key="4">
    <source>
        <dbReference type="ARBA" id="ARBA00005884"/>
    </source>
</evidence>
<evidence type="ECO:0000256" key="10">
    <source>
        <dbReference type="ARBA" id="ARBA00022786"/>
    </source>
</evidence>
<evidence type="ECO:0000256" key="9">
    <source>
        <dbReference type="ARBA" id="ARBA00022771"/>
    </source>
</evidence>
<dbReference type="PROSITE" id="PS51873">
    <property type="entry name" value="TRIAD"/>
    <property type="match status" value="1"/>
</dbReference>
<dbReference type="InterPro" id="IPR013083">
    <property type="entry name" value="Znf_RING/FYVE/PHD"/>
</dbReference>
<dbReference type="InterPro" id="IPR017907">
    <property type="entry name" value="Znf_RING_CS"/>
</dbReference>
<keyword evidence="8" id="KW-0677">Repeat</keyword>
<dbReference type="PROSITE" id="PS00518">
    <property type="entry name" value="ZF_RING_1"/>
    <property type="match status" value="1"/>
</dbReference>
<dbReference type="GO" id="GO:0061630">
    <property type="term" value="F:ubiquitin protein ligase activity"/>
    <property type="evidence" value="ECO:0007669"/>
    <property type="project" value="UniProtKB-EC"/>
</dbReference>
<organism evidence="17 18">
    <name type="scientific">Eleusine coracana subsp. coracana</name>
    <dbReference type="NCBI Taxonomy" id="191504"/>
    <lineage>
        <taxon>Eukaryota</taxon>
        <taxon>Viridiplantae</taxon>
        <taxon>Streptophyta</taxon>
        <taxon>Embryophyta</taxon>
        <taxon>Tracheophyta</taxon>
        <taxon>Spermatophyta</taxon>
        <taxon>Magnoliopsida</taxon>
        <taxon>Liliopsida</taxon>
        <taxon>Poales</taxon>
        <taxon>Poaceae</taxon>
        <taxon>PACMAD clade</taxon>
        <taxon>Chloridoideae</taxon>
        <taxon>Cynodonteae</taxon>
        <taxon>Eleusininae</taxon>
        <taxon>Eleusine</taxon>
    </lineage>
</organism>
<gene>
    <name evidence="17" type="primary">gb14506</name>
    <name evidence="17" type="ORF">PR202_gb14506</name>
</gene>
<accession>A0AAV5EWI4</accession>
<evidence type="ECO:0000256" key="3">
    <source>
        <dbReference type="ARBA" id="ARBA00003976"/>
    </source>
</evidence>
<dbReference type="Gene3D" id="3.10.110.10">
    <property type="entry name" value="Ubiquitin Conjugating Enzyme"/>
    <property type="match status" value="1"/>
</dbReference>
<evidence type="ECO:0000256" key="11">
    <source>
        <dbReference type="ARBA" id="ARBA00022833"/>
    </source>
</evidence>
<dbReference type="SUPFAM" id="SSF54495">
    <property type="entry name" value="UBC-like"/>
    <property type="match status" value="1"/>
</dbReference>
<dbReference type="SUPFAM" id="SSF57850">
    <property type="entry name" value="RING/U-box"/>
    <property type="match status" value="3"/>
</dbReference>
<dbReference type="PROSITE" id="PS50089">
    <property type="entry name" value="ZF_RING_2"/>
    <property type="match status" value="1"/>
</dbReference>